<dbReference type="STRING" id="41447.ENSSDUP00000021541"/>
<keyword evidence="5" id="KW-0067">ATP-binding</keyword>
<evidence type="ECO:0000256" key="6">
    <source>
        <dbReference type="SAM" id="MobiDB-lite"/>
    </source>
</evidence>
<dbReference type="PROSITE" id="PS00108">
    <property type="entry name" value="PROTEIN_KINASE_ST"/>
    <property type="match status" value="1"/>
</dbReference>
<keyword evidence="1" id="KW-0723">Serine/threonine-protein kinase</keyword>
<sequence>SHTECMQFYGDNTRYLIMDFNGEGCFGKVAQCFNLIMAKMVAIKIHKESDDPTIQREVGMVKAVRACDPDKKNIVRFMENFRFNNLSCLAFEMLDRSLWDLMEERKWEPLSVSEIRPVTHQLLFAFEPLKNIGLMHTDLKPDNIMLVNHKDQPFKIKLIDFGLARPASKVKVEMIMQASAYRAPEVTLGLPLSECVVMWGVGCVVAFMYFGQHLFPGNCPYHWMKAILRTPEDYEEVTGVEPYEDRMTSTYADSAIQFITVSPQQHFDGSYDDWVYEESAFMNYYCHDSNAALMTDLQTEPSTGEDSSADIFSVYDAGLEDYRAADSDTVHSHHWNSQIESYTESSSGNVADIDSSIDEDGKEPATGDSDDGESF</sequence>
<dbReference type="GO" id="GO:0005737">
    <property type="term" value="C:cytoplasm"/>
    <property type="evidence" value="ECO:0007669"/>
    <property type="project" value="TreeGrafter"/>
</dbReference>
<dbReference type="GO" id="GO:0046332">
    <property type="term" value="F:SMAD binding"/>
    <property type="evidence" value="ECO:0007669"/>
    <property type="project" value="TreeGrafter"/>
</dbReference>
<evidence type="ECO:0000313" key="8">
    <source>
        <dbReference type="Ensembl" id="ENSSDUP00000021541.1"/>
    </source>
</evidence>
<proteinExistence type="predicted"/>
<dbReference type="GO" id="GO:0005524">
    <property type="term" value="F:ATP binding"/>
    <property type="evidence" value="ECO:0007669"/>
    <property type="project" value="UniProtKB-KW"/>
</dbReference>
<dbReference type="InterPro" id="IPR008271">
    <property type="entry name" value="Ser/Thr_kinase_AS"/>
</dbReference>
<evidence type="ECO:0000313" key="9">
    <source>
        <dbReference type="Proteomes" id="UP000261420"/>
    </source>
</evidence>
<feature type="domain" description="Protein kinase" evidence="7">
    <location>
        <begin position="15"/>
        <end position="282"/>
    </location>
</feature>
<accession>A0A3B4USB1</accession>
<keyword evidence="4" id="KW-0418">Kinase</keyword>
<name>A0A3B4USB1_SERDU</name>
<dbReference type="InterPro" id="IPR011009">
    <property type="entry name" value="Kinase-like_dom_sf"/>
</dbReference>
<dbReference type="Gene3D" id="3.30.200.20">
    <property type="entry name" value="Phosphorylase Kinase, domain 1"/>
    <property type="match status" value="1"/>
</dbReference>
<dbReference type="GO" id="GO:0004674">
    <property type="term" value="F:protein serine/threonine kinase activity"/>
    <property type="evidence" value="ECO:0007669"/>
    <property type="project" value="UniProtKB-KW"/>
</dbReference>
<keyword evidence="3" id="KW-0547">Nucleotide-binding</keyword>
<dbReference type="GO" id="GO:0042771">
    <property type="term" value="P:intrinsic apoptotic signaling pathway in response to DNA damage by p53 class mediator"/>
    <property type="evidence" value="ECO:0007669"/>
    <property type="project" value="TreeGrafter"/>
</dbReference>
<dbReference type="GO" id="GO:0045944">
    <property type="term" value="P:positive regulation of transcription by RNA polymerase II"/>
    <property type="evidence" value="ECO:0007669"/>
    <property type="project" value="TreeGrafter"/>
</dbReference>
<keyword evidence="2" id="KW-0808">Transferase</keyword>
<organism evidence="8 9">
    <name type="scientific">Seriola dumerili</name>
    <name type="common">Greater amberjack</name>
    <name type="synonym">Caranx dumerili</name>
    <dbReference type="NCBI Taxonomy" id="41447"/>
    <lineage>
        <taxon>Eukaryota</taxon>
        <taxon>Metazoa</taxon>
        <taxon>Chordata</taxon>
        <taxon>Craniata</taxon>
        <taxon>Vertebrata</taxon>
        <taxon>Euteleostomi</taxon>
        <taxon>Actinopterygii</taxon>
        <taxon>Neopterygii</taxon>
        <taxon>Teleostei</taxon>
        <taxon>Neoteleostei</taxon>
        <taxon>Acanthomorphata</taxon>
        <taxon>Carangaria</taxon>
        <taxon>Carangiformes</taxon>
        <taxon>Carangidae</taxon>
        <taxon>Seriola</taxon>
    </lineage>
</organism>
<dbReference type="SMART" id="SM00220">
    <property type="entry name" value="S_TKc"/>
    <property type="match status" value="1"/>
</dbReference>
<evidence type="ECO:0000259" key="7">
    <source>
        <dbReference type="PROSITE" id="PS50011"/>
    </source>
</evidence>
<evidence type="ECO:0000256" key="3">
    <source>
        <dbReference type="ARBA" id="ARBA00022741"/>
    </source>
</evidence>
<dbReference type="Ensembl" id="ENSSDUT00000021935.1">
    <property type="protein sequence ID" value="ENSSDUP00000021541.1"/>
    <property type="gene ID" value="ENSSDUG00000015672.1"/>
</dbReference>
<evidence type="ECO:0000256" key="4">
    <source>
        <dbReference type="ARBA" id="ARBA00022777"/>
    </source>
</evidence>
<dbReference type="PANTHER" id="PTHR24058:SF53">
    <property type="entry name" value="HOMEODOMAIN-INTERACTING PROTEIN KINASE 2"/>
    <property type="match status" value="1"/>
</dbReference>
<evidence type="ECO:0000256" key="2">
    <source>
        <dbReference type="ARBA" id="ARBA00022679"/>
    </source>
</evidence>
<dbReference type="GO" id="GO:0004713">
    <property type="term" value="F:protein tyrosine kinase activity"/>
    <property type="evidence" value="ECO:0007669"/>
    <property type="project" value="TreeGrafter"/>
</dbReference>
<reference evidence="8" key="2">
    <citation type="submission" date="2025-09" db="UniProtKB">
        <authorList>
            <consortium name="Ensembl"/>
        </authorList>
    </citation>
    <scope>IDENTIFICATION</scope>
</reference>
<protein>
    <recommendedName>
        <fullName evidence="7">Protein kinase domain-containing protein</fullName>
    </recommendedName>
</protein>
<feature type="region of interest" description="Disordered" evidence="6">
    <location>
        <begin position="340"/>
        <end position="375"/>
    </location>
</feature>
<dbReference type="GeneTree" id="ENSGT00940000155356"/>
<dbReference type="SUPFAM" id="SSF56112">
    <property type="entry name" value="Protein kinase-like (PK-like)"/>
    <property type="match status" value="1"/>
</dbReference>
<dbReference type="PANTHER" id="PTHR24058">
    <property type="entry name" value="DUAL SPECIFICITY PROTEIN KINASE"/>
    <property type="match status" value="1"/>
</dbReference>
<dbReference type="AlphaFoldDB" id="A0A3B4USB1"/>
<feature type="compositionally biased region" description="Polar residues" evidence="6">
    <location>
        <begin position="340"/>
        <end position="349"/>
    </location>
</feature>
<dbReference type="Proteomes" id="UP000261420">
    <property type="component" value="Unplaced"/>
</dbReference>
<dbReference type="Pfam" id="PF00069">
    <property type="entry name" value="Pkinase"/>
    <property type="match status" value="1"/>
</dbReference>
<evidence type="ECO:0000256" key="5">
    <source>
        <dbReference type="ARBA" id="ARBA00022840"/>
    </source>
</evidence>
<evidence type="ECO:0000256" key="1">
    <source>
        <dbReference type="ARBA" id="ARBA00022527"/>
    </source>
</evidence>
<dbReference type="GO" id="GO:0016605">
    <property type="term" value="C:PML body"/>
    <property type="evidence" value="ECO:0007669"/>
    <property type="project" value="TreeGrafter"/>
</dbReference>
<dbReference type="PROSITE" id="PS50011">
    <property type="entry name" value="PROTEIN_KINASE_DOM"/>
    <property type="match status" value="1"/>
</dbReference>
<reference evidence="8" key="1">
    <citation type="submission" date="2025-08" db="UniProtKB">
        <authorList>
            <consortium name="Ensembl"/>
        </authorList>
    </citation>
    <scope>IDENTIFICATION</scope>
</reference>
<dbReference type="GO" id="GO:0003714">
    <property type="term" value="F:transcription corepressor activity"/>
    <property type="evidence" value="ECO:0007669"/>
    <property type="project" value="TreeGrafter"/>
</dbReference>
<keyword evidence="9" id="KW-1185">Reference proteome</keyword>
<dbReference type="InterPro" id="IPR050494">
    <property type="entry name" value="Ser_Thr_dual-spec_kinase"/>
</dbReference>
<dbReference type="Gene3D" id="1.10.510.10">
    <property type="entry name" value="Transferase(Phosphotransferase) domain 1"/>
    <property type="match status" value="1"/>
</dbReference>
<dbReference type="InterPro" id="IPR000719">
    <property type="entry name" value="Prot_kinase_dom"/>
</dbReference>
<dbReference type="GO" id="GO:0007224">
    <property type="term" value="P:smoothened signaling pathway"/>
    <property type="evidence" value="ECO:0007669"/>
    <property type="project" value="TreeGrafter"/>
</dbReference>
<dbReference type="GO" id="GO:0003713">
    <property type="term" value="F:transcription coactivator activity"/>
    <property type="evidence" value="ECO:0007669"/>
    <property type="project" value="TreeGrafter"/>
</dbReference>